<reference evidence="5" key="4">
    <citation type="journal article" date="2018" name="Nat. Plants">
        <title>Whole-genome landscape of Medicago truncatula symbiotic genes.</title>
        <authorList>
            <person name="Pecrix Y."/>
            <person name="Gamas P."/>
            <person name="Carrere S."/>
        </authorList>
    </citation>
    <scope>NUCLEOTIDE SEQUENCE</scope>
    <source>
        <tissue evidence="5">Leaves</tissue>
    </source>
</reference>
<dbReference type="Gene3D" id="1.10.510.10">
    <property type="entry name" value="Transferase(Phosphotransferase) domain 1"/>
    <property type="match status" value="1"/>
</dbReference>
<evidence type="ECO:0000313" key="6">
    <source>
        <dbReference type="EnsemblPlants" id="KEH38806"/>
    </source>
</evidence>
<dbReference type="GO" id="GO:0004672">
    <property type="term" value="F:protein kinase activity"/>
    <property type="evidence" value="ECO:0007669"/>
    <property type="project" value="InterPro"/>
</dbReference>
<dbReference type="Gramene" id="rna11346">
    <property type="protein sequence ID" value="RHN75178.1"/>
    <property type="gene ID" value="gene11346"/>
</dbReference>
<evidence type="ECO:0000313" key="5">
    <source>
        <dbReference type="EMBL" id="RHN75178.1"/>
    </source>
</evidence>
<dbReference type="EMBL" id="CM001218">
    <property type="protein sequence ID" value="KEH38806.1"/>
    <property type="molecule type" value="Genomic_DNA"/>
</dbReference>
<dbReference type="SUPFAM" id="SSF56112">
    <property type="entry name" value="Protein kinase-like (PK-like)"/>
    <property type="match status" value="1"/>
</dbReference>
<accession>A0A072VB25</accession>
<dbReference type="PANTHER" id="PTHR27005:SF283">
    <property type="entry name" value="OS02G0633066 PROTEIN"/>
    <property type="match status" value="1"/>
</dbReference>
<dbReference type="InterPro" id="IPR000719">
    <property type="entry name" value="Prot_kinase_dom"/>
</dbReference>
<evidence type="ECO:0000256" key="2">
    <source>
        <dbReference type="ARBA" id="ARBA00022840"/>
    </source>
</evidence>
<keyword evidence="2" id="KW-0067">ATP-binding</keyword>
<keyword evidence="5" id="KW-0808">Transferase</keyword>
<dbReference type="PROSITE" id="PS50011">
    <property type="entry name" value="PROTEIN_KINASE_DOM"/>
    <property type="match status" value="1"/>
</dbReference>
<proteinExistence type="predicted"/>
<evidence type="ECO:0000256" key="1">
    <source>
        <dbReference type="ARBA" id="ARBA00022741"/>
    </source>
</evidence>
<feature type="domain" description="Protein kinase" evidence="3">
    <location>
        <begin position="1"/>
        <end position="111"/>
    </location>
</feature>
<dbReference type="Pfam" id="PF07714">
    <property type="entry name" value="PK_Tyr_Ser-Thr"/>
    <property type="match status" value="1"/>
</dbReference>
<keyword evidence="4" id="KW-0675">Receptor</keyword>
<gene>
    <name evidence="4" type="ordered locus">MTR_2g080250</name>
    <name evidence="5" type="ORF">MtrunA17_Chr2g0318331</name>
</gene>
<dbReference type="EnsemblPlants" id="KEH38806">
    <property type="protein sequence ID" value="KEH38806"/>
    <property type="gene ID" value="MTR_2g080250"/>
</dbReference>
<dbReference type="AlphaFoldDB" id="A0A072VB25"/>
<evidence type="ECO:0000313" key="4">
    <source>
        <dbReference type="EMBL" id="KEH38806.1"/>
    </source>
</evidence>
<dbReference type="HOGENOM" id="CLU_2162144_0_0_1"/>
<dbReference type="Proteomes" id="UP000265566">
    <property type="component" value="Chromosome 2"/>
</dbReference>
<reference evidence="4 7" key="1">
    <citation type="journal article" date="2011" name="Nature">
        <title>The Medicago genome provides insight into the evolution of rhizobial symbioses.</title>
        <authorList>
            <person name="Young N.D."/>
            <person name="Debelle F."/>
            <person name="Oldroyd G.E."/>
            <person name="Geurts R."/>
            <person name="Cannon S.B."/>
            <person name="Udvardi M.K."/>
            <person name="Benedito V.A."/>
            <person name="Mayer K.F."/>
            <person name="Gouzy J."/>
            <person name="Schoof H."/>
            <person name="Van de Peer Y."/>
            <person name="Proost S."/>
            <person name="Cook D.R."/>
            <person name="Meyers B.C."/>
            <person name="Spannagl M."/>
            <person name="Cheung F."/>
            <person name="De Mita S."/>
            <person name="Krishnakumar V."/>
            <person name="Gundlach H."/>
            <person name="Zhou S."/>
            <person name="Mudge J."/>
            <person name="Bharti A.K."/>
            <person name="Murray J.D."/>
            <person name="Naoumkina M.A."/>
            <person name="Rosen B."/>
            <person name="Silverstein K.A."/>
            <person name="Tang H."/>
            <person name="Rombauts S."/>
            <person name="Zhao P.X."/>
            <person name="Zhou P."/>
            <person name="Barbe V."/>
            <person name="Bardou P."/>
            <person name="Bechner M."/>
            <person name="Bellec A."/>
            <person name="Berger A."/>
            <person name="Berges H."/>
            <person name="Bidwell S."/>
            <person name="Bisseling T."/>
            <person name="Choisne N."/>
            <person name="Couloux A."/>
            <person name="Denny R."/>
            <person name="Deshpande S."/>
            <person name="Dai X."/>
            <person name="Doyle J.J."/>
            <person name="Dudez A.M."/>
            <person name="Farmer A.D."/>
            <person name="Fouteau S."/>
            <person name="Franken C."/>
            <person name="Gibelin C."/>
            <person name="Gish J."/>
            <person name="Goldstein S."/>
            <person name="Gonzalez A.J."/>
            <person name="Green P.J."/>
            <person name="Hallab A."/>
            <person name="Hartog M."/>
            <person name="Hua A."/>
            <person name="Humphray S.J."/>
            <person name="Jeong D.H."/>
            <person name="Jing Y."/>
            <person name="Jocker A."/>
            <person name="Kenton S.M."/>
            <person name="Kim D.J."/>
            <person name="Klee K."/>
            <person name="Lai H."/>
            <person name="Lang C."/>
            <person name="Lin S."/>
            <person name="Macmil S.L."/>
            <person name="Magdelenat G."/>
            <person name="Matthews L."/>
            <person name="McCorrison J."/>
            <person name="Monaghan E.L."/>
            <person name="Mun J.H."/>
            <person name="Najar F.Z."/>
            <person name="Nicholson C."/>
            <person name="Noirot C."/>
            <person name="O'Bleness M."/>
            <person name="Paule C.R."/>
            <person name="Poulain J."/>
            <person name="Prion F."/>
            <person name="Qin B."/>
            <person name="Qu C."/>
            <person name="Retzel E.F."/>
            <person name="Riddle C."/>
            <person name="Sallet E."/>
            <person name="Samain S."/>
            <person name="Samson N."/>
            <person name="Sanders I."/>
            <person name="Saurat O."/>
            <person name="Scarpelli C."/>
            <person name="Schiex T."/>
            <person name="Segurens B."/>
            <person name="Severin A.J."/>
            <person name="Sherrier D.J."/>
            <person name="Shi R."/>
            <person name="Sims S."/>
            <person name="Singer S.R."/>
            <person name="Sinharoy S."/>
            <person name="Sterck L."/>
            <person name="Viollet A."/>
            <person name="Wang B.B."/>
            <person name="Wang K."/>
            <person name="Wang M."/>
            <person name="Wang X."/>
            <person name="Warfsmann J."/>
            <person name="Weissenbach J."/>
            <person name="White D.D."/>
            <person name="White J.D."/>
            <person name="Wiley G.B."/>
            <person name="Wincker P."/>
            <person name="Xing Y."/>
            <person name="Yang L."/>
            <person name="Yao Z."/>
            <person name="Ying F."/>
            <person name="Zhai J."/>
            <person name="Zhou L."/>
            <person name="Zuber A."/>
            <person name="Denarie J."/>
            <person name="Dixon R.A."/>
            <person name="May G.D."/>
            <person name="Schwartz D.C."/>
            <person name="Rogers J."/>
            <person name="Quetier F."/>
            <person name="Town C.D."/>
            <person name="Roe B.A."/>
        </authorList>
    </citation>
    <scope>NUCLEOTIDE SEQUENCE [LARGE SCALE GENOMIC DNA]</scope>
    <source>
        <strain evidence="4">A17</strain>
        <strain evidence="6 7">cv. Jemalong A17</strain>
    </source>
</reference>
<keyword evidence="1" id="KW-0547">Nucleotide-binding</keyword>
<reference evidence="6" key="3">
    <citation type="submission" date="2015-04" db="UniProtKB">
        <authorList>
            <consortium name="EnsemblPlants"/>
        </authorList>
    </citation>
    <scope>IDENTIFICATION</scope>
    <source>
        <strain evidence="6">cv. Jemalong A17</strain>
    </source>
</reference>
<keyword evidence="7" id="KW-1185">Reference proteome</keyword>
<dbReference type="EMBL" id="PSQE01000002">
    <property type="protein sequence ID" value="RHN75178.1"/>
    <property type="molecule type" value="Genomic_DNA"/>
</dbReference>
<keyword evidence="4" id="KW-0418">Kinase</keyword>
<organism evidence="4 7">
    <name type="scientific">Medicago truncatula</name>
    <name type="common">Barrel medic</name>
    <name type="synonym">Medicago tribuloides</name>
    <dbReference type="NCBI Taxonomy" id="3880"/>
    <lineage>
        <taxon>Eukaryota</taxon>
        <taxon>Viridiplantae</taxon>
        <taxon>Streptophyta</taxon>
        <taxon>Embryophyta</taxon>
        <taxon>Tracheophyta</taxon>
        <taxon>Spermatophyta</taxon>
        <taxon>Magnoliopsida</taxon>
        <taxon>eudicotyledons</taxon>
        <taxon>Gunneridae</taxon>
        <taxon>Pentapetalae</taxon>
        <taxon>rosids</taxon>
        <taxon>fabids</taxon>
        <taxon>Fabales</taxon>
        <taxon>Fabaceae</taxon>
        <taxon>Papilionoideae</taxon>
        <taxon>50 kb inversion clade</taxon>
        <taxon>NPAAA clade</taxon>
        <taxon>Hologalegina</taxon>
        <taxon>IRL clade</taxon>
        <taxon>Trifolieae</taxon>
        <taxon>Medicago</taxon>
    </lineage>
</organism>
<evidence type="ECO:0000313" key="7">
    <source>
        <dbReference type="Proteomes" id="UP000002051"/>
    </source>
</evidence>
<name>A0A072VB25_MEDTR</name>
<dbReference type="Proteomes" id="UP000002051">
    <property type="component" value="Chromosome 2"/>
</dbReference>
<dbReference type="GO" id="GO:0007166">
    <property type="term" value="P:cell surface receptor signaling pathway"/>
    <property type="evidence" value="ECO:0007669"/>
    <property type="project" value="InterPro"/>
</dbReference>
<dbReference type="InterPro" id="IPR045274">
    <property type="entry name" value="WAK-like"/>
</dbReference>
<dbReference type="GO" id="GO:0005524">
    <property type="term" value="F:ATP binding"/>
    <property type="evidence" value="ECO:0007669"/>
    <property type="project" value="UniProtKB-KW"/>
</dbReference>
<dbReference type="InterPro" id="IPR011009">
    <property type="entry name" value="Kinase-like_dom_sf"/>
</dbReference>
<reference evidence="4 7" key="2">
    <citation type="journal article" date="2014" name="BMC Genomics">
        <title>An improved genome release (version Mt4.0) for the model legume Medicago truncatula.</title>
        <authorList>
            <person name="Tang H."/>
            <person name="Krishnakumar V."/>
            <person name="Bidwell S."/>
            <person name="Rosen B."/>
            <person name="Chan A."/>
            <person name="Zhou S."/>
            <person name="Gentzbittel L."/>
            <person name="Childs K.L."/>
            <person name="Yandell M."/>
            <person name="Gundlach H."/>
            <person name="Mayer K.F."/>
            <person name="Schwartz D.C."/>
            <person name="Town C.D."/>
        </authorList>
    </citation>
    <scope>GENOME REANNOTATION</scope>
    <source>
        <strain evidence="4">A17</strain>
        <strain evidence="6 7">cv. Jemalong A17</strain>
    </source>
</reference>
<dbReference type="InterPro" id="IPR001245">
    <property type="entry name" value="Ser-Thr/Tyr_kinase_cat_dom"/>
</dbReference>
<dbReference type="PANTHER" id="PTHR27005">
    <property type="entry name" value="WALL-ASSOCIATED RECEPTOR KINASE-LIKE 21"/>
    <property type="match status" value="1"/>
</dbReference>
<sequence length="111" mass="12676">MRTSADTSANFIAKVADFSLSKTGLELNQTHVRTTVKGSFSYLDPKYFRRQQLTEKLDVYSFRVVLMEVLCTRPALNPFILENKVVLIQSKKNYICVSHFGTEGVHDKKSQ</sequence>
<evidence type="ECO:0000259" key="3">
    <source>
        <dbReference type="PROSITE" id="PS50011"/>
    </source>
</evidence>
<protein>
    <submittedName>
        <fullName evidence="4">Receptor-like kinase</fullName>
    </submittedName>
</protein>